<feature type="disulfide bond" evidence="8">
    <location>
        <begin position="62"/>
        <end position="74"/>
    </location>
</feature>
<protein>
    <submittedName>
        <fullName evidence="11">SCO-spondin</fullName>
    </submittedName>
</protein>
<feature type="disulfide bond" evidence="8">
    <location>
        <begin position="82"/>
        <end position="97"/>
    </location>
</feature>
<dbReference type="GO" id="GO:0016192">
    <property type="term" value="P:vesicle-mediated transport"/>
    <property type="evidence" value="ECO:0007669"/>
    <property type="project" value="UniProtKB-ARBA"/>
</dbReference>
<evidence type="ECO:0000256" key="4">
    <source>
        <dbReference type="ARBA" id="ARBA00022737"/>
    </source>
</evidence>
<dbReference type="PROSITE" id="PS50068">
    <property type="entry name" value="LDLRA_2"/>
    <property type="match status" value="2"/>
</dbReference>
<keyword evidence="10" id="KW-0732">Signal</keyword>
<dbReference type="GO" id="GO:0012505">
    <property type="term" value="C:endomembrane system"/>
    <property type="evidence" value="ECO:0007669"/>
    <property type="project" value="UniProtKB-SubCell"/>
</dbReference>
<comment type="subcellular location">
    <subcellularLocation>
        <location evidence="2">Endomembrane system</location>
    </subcellularLocation>
    <subcellularLocation>
        <location evidence="1">Membrane</location>
        <topology evidence="1">Single-pass membrane protein</topology>
    </subcellularLocation>
</comment>
<evidence type="ECO:0000256" key="3">
    <source>
        <dbReference type="ARBA" id="ARBA00022692"/>
    </source>
</evidence>
<evidence type="ECO:0000313" key="12">
    <source>
        <dbReference type="Proteomes" id="UP001174909"/>
    </source>
</evidence>
<dbReference type="InterPro" id="IPR050685">
    <property type="entry name" value="LDLR"/>
</dbReference>
<dbReference type="InterPro" id="IPR002172">
    <property type="entry name" value="LDrepeatLR_classA_rpt"/>
</dbReference>
<evidence type="ECO:0000256" key="1">
    <source>
        <dbReference type="ARBA" id="ARBA00004167"/>
    </source>
</evidence>
<feature type="signal peptide" evidence="10">
    <location>
        <begin position="1"/>
        <end position="21"/>
    </location>
</feature>
<name>A0AA35SF63_GEOBA</name>
<keyword evidence="12" id="KW-1185">Reference proteome</keyword>
<evidence type="ECO:0000256" key="7">
    <source>
        <dbReference type="ARBA" id="ARBA00023157"/>
    </source>
</evidence>
<feature type="disulfide bond" evidence="8">
    <location>
        <begin position="31"/>
        <end position="49"/>
    </location>
</feature>
<comment type="caution">
    <text evidence="8">Lacks conserved residue(s) required for the propagation of feature annotation.</text>
</comment>
<feature type="disulfide bond" evidence="8">
    <location>
        <begin position="24"/>
        <end position="36"/>
    </location>
</feature>
<keyword evidence="5 9" id="KW-1133">Transmembrane helix</keyword>
<dbReference type="PROSITE" id="PS51257">
    <property type="entry name" value="PROKAR_LIPOPROTEIN"/>
    <property type="match status" value="1"/>
</dbReference>
<reference evidence="11" key="1">
    <citation type="submission" date="2023-03" db="EMBL/GenBank/DDBJ databases">
        <authorList>
            <person name="Steffen K."/>
            <person name="Cardenas P."/>
        </authorList>
    </citation>
    <scope>NUCLEOTIDE SEQUENCE</scope>
</reference>
<dbReference type="Pfam" id="PF00057">
    <property type="entry name" value="Ldl_recept_a"/>
    <property type="match status" value="2"/>
</dbReference>
<gene>
    <name evidence="11" type="ORF">GBAR_LOCUS15730</name>
</gene>
<dbReference type="PANTHER" id="PTHR24270:SF61">
    <property type="entry name" value="EGF-LIKE DOMAIN-CONTAINING PROTEIN"/>
    <property type="match status" value="1"/>
</dbReference>
<keyword evidence="3 9" id="KW-0812">Transmembrane</keyword>
<dbReference type="GO" id="GO:0005886">
    <property type="term" value="C:plasma membrane"/>
    <property type="evidence" value="ECO:0007669"/>
    <property type="project" value="TreeGrafter"/>
</dbReference>
<evidence type="ECO:0000256" key="2">
    <source>
        <dbReference type="ARBA" id="ARBA00004308"/>
    </source>
</evidence>
<dbReference type="CDD" id="cd00112">
    <property type="entry name" value="LDLa"/>
    <property type="match status" value="2"/>
</dbReference>
<proteinExistence type="predicted"/>
<dbReference type="Gene3D" id="4.10.400.10">
    <property type="entry name" value="Low-density Lipoprotein Receptor"/>
    <property type="match status" value="2"/>
</dbReference>
<feature type="disulfide bond" evidence="8">
    <location>
        <begin position="43"/>
        <end position="58"/>
    </location>
</feature>
<dbReference type="InterPro" id="IPR036055">
    <property type="entry name" value="LDL_receptor-like_sf"/>
</dbReference>
<evidence type="ECO:0000313" key="11">
    <source>
        <dbReference type="EMBL" id="CAI8027511.1"/>
    </source>
</evidence>
<dbReference type="AlphaFoldDB" id="A0AA35SF63"/>
<evidence type="ECO:0000256" key="8">
    <source>
        <dbReference type="PROSITE-ProRule" id="PRU00124"/>
    </source>
</evidence>
<dbReference type="SUPFAM" id="SSF57424">
    <property type="entry name" value="LDL receptor-like module"/>
    <property type="match status" value="2"/>
</dbReference>
<organism evidence="11 12">
    <name type="scientific">Geodia barretti</name>
    <name type="common">Barrett's horny sponge</name>
    <dbReference type="NCBI Taxonomy" id="519541"/>
    <lineage>
        <taxon>Eukaryota</taxon>
        <taxon>Metazoa</taxon>
        <taxon>Porifera</taxon>
        <taxon>Demospongiae</taxon>
        <taxon>Heteroscleromorpha</taxon>
        <taxon>Tetractinellida</taxon>
        <taxon>Astrophorina</taxon>
        <taxon>Geodiidae</taxon>
        <taxon>Geodia</taxon>
    </lineage>
</organism>
<dbReference type="PRINTS" id="PR00261">
    <property type="entry name" value="LDLRECEPTOR"/>
</dbReference>
<keyword evidence="7 8" id="KW-1015">Disulfide bond</keyword>
<feature type="transmembrane region" description="Helical" evidence="9">
    <location>
        <begin position="103"/>
        <end position="130"/>
    </location>
</feature>
<comment type="caution">
    <text evidence="11">The sequence shown here is derived from an EMBL/GenBank/DDBJ whole genome shotgun (WGS) entry which is preliminary data.</text>
</comment>
<evidence type="ECO:0000256" key="6">
    <source>
        <dbReference type="ARBA" id="ARBA00023136"/>
    </source>
</evidence>
<evidence type="ECO:0000256" key="10">
    <source>
        <dbReference type="SAM" id="SignalP"/>
    </source>
</evidence>
<keyword evidence="6 9" id="KW-0472">Membrane</keyword>
<evidence type="ECO:0000256" key="5">
    <source>
        <dbReference type="ARBA" id="ARBA00022989"/>
    </source>
</evidence>
<dbReference type="EMBL" id="CASHTH010002284">
    <property type="protein sequence ID" value="CAI8027511.1"/>
    <property type="molecule type" value="Genomic_DNA"/>
</dbReference>
<evidence type="ECO:0000256" key="9">
    <source>
        <dbReference type="SAM" id="Phobius"/>
    </source>
</evidence>
<accession>A0AA35SF63</accession>
<dbReference type="Proteomes" id="UP001174909">
    <property type="component" value="Unassembled WGS sequence"/>
</dbReference>
<keyword evidence="4" id="KW-0677">Repeat</keyword>
<dbReference type="InterPro" id="IPR023415">
    <property type="entry name" value="LDLR_class-A_CS"/>
</dbReference>
<sequence>MVSGRVFFAFLVVALAVGCNGNHCFSYQFECDSGQCVENDYRCDREDDCYDGSDEDGCSGTCYSYQFECKSGQCVSPSSSECDGTDDCYDGSDEDGCASAASLAVGLSVFFFILFCVVIPIAIVLIYCCVFGPSPTHPRW</sequence>
<dbReference type="PANTHER" id="PTHR24270">
    <property type="entry name" value="LOW-DENSITY LIPOPROTEIN RECEPTOR-RELATED"/>
    <property type="match status" value="1"/>
</dbReference>
<feature type="chain" id="PRO_5041429239" evidence="10">
    <location>
        <begin position="22"/>
        <end position="140"/>
    </location>
</feature>
<dbReference type="SMART" id="SM00192">
    <property type="entry name" value="LDLa"/>
    <property type="match status" value="2"/>
</dbReference>
<dbReference type="PROSITE" id="PS01209">
    <property type="entry name" value="LDLRA_1"/>
    <property type="match status" value="1"/>
</dbReference>